<organism evidence="1 2">
    <name type="scientific">Pelagomonas calceolata</name>
    <dbReference type="NCBI Taxonomy" id="35677"/>
    <lineage>
        <taxon>Eukaryota</taxon>
        <taxon>Sar</taxon>
        <taxon>Stramenopiles</taxon>
        <taxon>Ochrophyta</taxon>
        <taxon>Pelagophyceae</taxon>
        <taxon>Pelagomonadales</taxon>
        <taxon>Pelagomonadaceae</taxon>
        <taxon>Pelagomonas</taxon>
    </lineage>
</organism>
<name>A0A8J2SHH4_9STRA</name>
<proteinExistence type="predicted"/>
<dbReference type="Proteomes" id="UP000789595">
    <property type="component" value="Unassembled WGS sequence"/>
</dbReference>
<dbReference type="AlphaFoldDB" id="A0A8J2SHH4"/>
<keyword evidence="2" id="KW-1185">Reference proteome</keyword>
<accession>A0A8J2SHH4</accession>
<sequence length="72" mass="8131">MSPRTPRTSNRSLATLRRPLRYAKMNVASPGRTRIAAARRAASAHARREFVRTKVGDSTVAGSWRYVRLFLC</sequence>
<evidence type="ECO:0000313" key="1">
    <source>
        <dbReference type="EMBL" id="CAH0372673.1"/>
    </source>
</evidence>
<comment type="caution">
    <text evidence="1">The sequence shown here is derived from an EMBL/GenBank/DDBJ whole genome shotgun (WGS) entry which is preliminary data.</text>
</comment>
<dbReference type="EMBL" id="CAKKNE010000003">
    <property type="protein sequence ID" value="CAH0372673.1"/>
    <property type="molecule type" value="Genomic_DNA"/>
</dbReference>
<protein>
    <submittedName>
        <fullName evidence="1">Uncharacterized protein</fullName>
    </submittedName>
</protein>
<gene>
    <name evidence="1" type="ORF">PECAL_3P26860</name>
</gene>
<reference evidence="1" key="1">
    <citation type="submission" date="2021-11" db="EMBL/GenBank/DDBJ databases">
        <authorList>
            <consortium name="Genoscope - CEA"/>
            <person name="William W."/>
        </authorList>
    </citation>
    <scope>NUCLEOTIDE SEQUENCE</scope>
</reference>
<evidence type="ECO:0000313" key="2">
    <source>
        <dbReference type="Proteomes" id="UP000789595"/>
    </source>
</evidence>